<evidence type="ECO:0000313" key="2">
    <source>
        <dbReference type="Proteomes" id="UP001633002"/>
    </source>
</evidence>
<accession>A0ABD3HZC0</accession>
<dbReference type="Proteomes" id="UP001633002">
    <property type="component" value="Unassembled WGS sequence"/>
</dbReference>
<proteinExistence type="predicted"/>
<evidence type="ECO:0000313" key="1">
    <source>
        <dbReference type="EMBL" id="KAL3694684.1"/>
    </source>
</evidence>
<reference evidence="1 2" key="1">
    <citation type="submission" date="2024-09" db="EMBL/GenBank/DDBJ databases">
        <title>Chromosome-scale assembly of Riccia sorocarpa.</title>
        <authorList>
            <person name="Paukszto L."/>
        </authorList>
    </citation>
    <scope>NUCLEOTIDE SEQUENCE [LARGE SCALE GENOMIC DNA]</scope>
    <source>
        <strain evidence="1">LP-2024</strain>
        <tissue evidence="1">Aerial parts of the thallus</tissue>
    </source>
</reference>
<dbReference type="AlphaFoldDB" id="A0ABD3HZC0"/>
<name>A0ABD3HZC0_9MARC</name>
<dbReference type="EMBL" id="JBJQOH010000003">
    <property type="protein sequence ID" value="KAL3694684.1"/>
    <property type="molecule type" value="Genomic_DNA"/>
</dbReference>
<comment type="caution">
    <text evidence="1">The sequence shown here is derived from an EMBL/GenBank/DDBJ whole genome shotgun (WGS) entry which is preliminary data.</text>
</comment>
<gene>
    <name evidence="1" type="ORF">R1sor_008335</name>
</gene>
<sequence>MSLRKMLEKDETSLLLEQLRTVEGDLRKMEQTEARAWRLRSRQRWLREGEAPSRYFYAQAKAKFARESIHKLKLEDGTYTTNRAQIITEVEKYYRTLYTRQDFSEHDLADREEALAALSKNVTEQQDRAGQRTAVVKLMPK</sequence>
<organism evidence="1 2">
    <name type="scientific">Riccia sorocarpa</name>
    <dbReference type="NCBI Taxonomy" id="122646"/>
    <lineage>
        <taxon>Eukaryota</taxon>
        <taxon>Viridiplantae</taxon>
        <taxon>Streptophyta</taxon>
        <taxon>Embryophyta</taxon>
        <taxon>Marchantiophyta</taxon>
        <taxon>Marchantiopsida</taxon>
        <taxon>Marchantiidae</taxon>
        <taxon>Marchantiales</taxon>
        <taxon>Ricciaceae</taxon>
        <taxon>Riccia</taxon>
    </lineage>
</organism>
<protein>
    <submittedName>
        <fullName evidence="1">Uncharacterized protein</fullName>
    </submittedName>
</protein>
<keyword evidence="2" id="KW-1185">Reference proteome</keyword>